<dbReference type="InterPro" id="IPR016032">
    <property type="entry name" value="Sig_transdc_resp-reg_C-effctor"/>
</dbReference>
<proteinExistence type="predicted"/>
<organism evidence="1 2">
    <name type="scientific">Pseudoroseicyclus aestuarii</name>
    <dbReference type="NCBI Taxonomy" id="1795041"/>
    <lineage>
        <taxon>Bacteria</taxon>
        <taxon>Pseudomonadati</taxon>
        <taxon>Pseudomonadota</taxon>
        <taxon>Alphaproteobacteria</taxon>
        <taxon>Rhodobacterales</taxon>
        <taxon>Paracoccaceae</taxon>
        <taxon>Pseudoroseicyclus</taxon>
    </lineage>
</organism>
<reference evidence="1 2" key="1">
    <citation type="submission" date="2018-06" db="EMBL/GenBank/DDBJ databases">
        <title>Genomic Encyclopedia of Type Strains, Phase III (KMG-III): the genomes of soil and plant-associated and newly described type strains.</title>
        <authorList>
            <person name="Whitman W."/>
        </authorList>
    </citation>
    <scope>NUCLEOTIDE SEQUENCE [LARGE SCALE GENOMIC DNA]</scope>
    <source>
        <strain evidence="1 2">CECT 9025</strain>
    </source>
</reference>
<dbReference type="SUPFAM" id="SSF46894">
    <property type="entry name" value="C-terminal effector domain of the bipartite response regulators"/>
    <property type="match status" value="1"/>
</dbReference>
<dbReference type="InterPro" id="IPR036388">
    <property type="entry name" value="WH-like_DNA-bd_sf"/>
</dbReference>
<evidence type="ECO:0000313" key="2">
    <source>
        <dbReference type="Proteomes" id="UP000248311"/>
    </source>
</evidence>
<comment type="caution">
    <text evidence="1">The sequence shown here is derived from an EMBL/GenBank/DDBJ whole genome shotgun (WGS) entry which is preliminary data.</text>
</comment>
<evidence type="ECO:0000313" key="1">
    <source>
        <dbReference type="EMBL" id="PYE80798.1"/>
    </source>
</evidence>
<protein>
    <submittedName>
        <fullName evidence="1">Transcriptional regulator</fullName>
    </submittedName>
</protein>
<dbReference type="Gene3D" id="1.10.10.10">
    <property type="entry name" value="Winged helix-like DNA-binding domain superfamily/Winged helix DNA-binding domain"/>
    <property type="match status" value="1"/>
</dbReference>
<name>A0A318SN74_9RHOB</name>
<sequence>MLQQMEKIAILASHMPLARAEAAVFIALAERRPYFVPMEVLIDNMVSDVSADPNGAIRSSIKRMRKVLPEGMEVECRSCIGYRLKTPEGWEVPWKGMKSYLDQAIA</sequence>
<dbReference type="Proteomes" id="UP000248311">
    <property type="component" value="Unassembled WGS sequence"/>
</dbReference>
<dbReference type="AlphaFoldDB" id="A0A318SN74"/>
<dbReference type="GO" id="GO:0003677">
    <property type="term" value="F:DNA binding"/>
    <property type="evidence" value="ECO:0007669"/>
    <property type="project" value="InterPro"/>
</dbReference>
<dbReference type="EMBL" id="QJTE01000011">
    <property type="protein sequence ID" value="PYE80798.1"/>
    <property type="molecule type" value="Genomic_DNA"/>
</dbReference>
<dbReference type="GO" id="GO:0006355">
    <property type="term" value="P:regulation of DNA-templated transcription"/>
    <property type="evidence" value="ECO:0007669"/>
    <property type="project" value="InterPro"/>
</dbReference>
<accession>A0A318SN74</accession>
<gene>
    <name evidence="1" type="ORF">DFP88_1118</name>
</gene>
<keyword evidence="2" id="KW-1185">Reference proteome</keyword>